<keyword evidence="3" id="KW-0808">Transferase</keyword>
<dbReference type="Gene3D" id="3.40.50.261">
    <property type="entry name" value="Succinyl-CoA synthetase domains"/>
    <property type="match status" value="1"/>
</dbReference>
<evidence type="ECO:0000259" key="5">
    <source>
        <dbReference type="Pfam" id="PF16114"/>
    </source>
</evidence>
<dbReference type="AlphaFoldDB" id="A0A0A3XEF7"/>
<evidence type="ECO:0000313" key="6">
    <source>
        <dbReference type="EMBL" id="KGT72812.1"/>
    </source>
</evidence>
<comment type="catalytic activity">
    <reaction evidence="4">
        <text>oxaloacetate + acetyl-CoA + ADP + phosphate = citrate + ATP + CoA</text>
        <dbReference type="Rhea" id="RHEA:21160"/>
        <dbReference type="ChEBI" id="CHEBI:16452"/>
        <dbReference type="ChEBI" id="CHEBI:16947"/>
        <dbReference type="ChEBI" id="CHEBI:30616"/>
        <dbReference type="ChEBI" id="CHEBI:43474"/>
        <dbReference type="ChEBI" id="CHEBI:57287"/>
        <dbReference type="ChEBI" id="CHEBI:57288"/>
        <dbReference type="ChEBI" id="CHEBI:456216"/>
        <dbReference type="EC" id="2.3.3.8"/>
    </reaction>
</comment>
<evidence type="ECO:0000313" key="7">
    <source>
        <dbReference type="Proteomes" id="UP000030377"/>
    </source>
</evidence>
<dbReference type="Pfam" id="PF16114">
    <property type="entry name" value="Citrate_bind"/>
    <property type="match status" value="1"/>
</dbReference>
<accession>A0A0A3XEF7</accession>
<dbReference type="GO" id="GO:0003878">
    <property type="term" value="F:ATP citrate synthase activity"/>
    <property type="evidence" value="ECO:0007669"/>
    <property type="project" value="UniProtKB-EC"/>
</dbReference>
<sequence length="231" mass="24990">SDVLSKLYHAFLLYDCYLLEINPLVITKQETIVAAASVMAVDDASMYRQQQLEGLVEVGSERAWRPLTELEKQMIAVNDSDYRGTARYTEMDGGDIGFMCGGGGGSLLSFDALIDLGGCPANYTETGGNPSEEKVYALTKGIISKPGVKGLFVAHNITNNTQIDVMARGIVKALEELSIDPAEFPVVVREAGVNDALGKQIFIEAGVEYYGEDVTIGEAAAIMMKRMRAAY</sequence>
<dbReference type="InterPro" id="IPR016102">
    <property type="entry name" value="Succinyl-CoA_synth-like"/>
</dbReference>
<comment type="caution">
    <text evidence="6">The sequence shown here is derived from an EMBL/GenBank/DDBJ whole genome shotgun (WGS) entry which is preliminary data.</text>
</comment>
<reference evidence="6 7" key="1">
    <citation type="submission" date="2014-09" db="EMBL/GenBank/DDBJ databases">
        <title>Draft genome of Bradyrhizobium japonicum Is-34.</title>
        <authorList>
            <person name="Tsurumaru H."/>
            <person name="Yamakawa T."/>
            <person name="Hashimoto S."/>
            <person name="Okizaki K."/>
            <person name="Kanesaki Y."/>
            <person name="Yoshikawa H."/>
            <person name="Yajima S."/>
        </authorList>
    </citation>
    <scope>NUCLEOTIDE SEQUENCE [LARGE SCALE GENOMIC DNA]</scope>
    <source>
        <strain evidence="6 7">Is-34</strain>
    </source>
</reference>
<evidence type="ECO:0000256" key="2">
    <source>
        <dbReference type="ARBA" id="ARBA00022741"/>
    </source>
</evidence>
<dbReference type="PANTHER" id="PTHR11815">
    <property type="entry name" value="SUCCINYL-COA SYNTHETASE BETA CHAIN"/>
    <property type="match status" value="1"/>
</dbReference>
<evidence type="ECO:0000256" key="3">
    <source>
        <dbReference type="ARBA" id="ARBA00023315"/>
    </source>
</evidence>
<organism evidence="6 7">
    <name type="scientific">Bradyrhizobium japonicum</name>
    <dbReference type="NCBI Taxonomy" id="375"/>
    <lineage>
        <taxon>Bacteria</taxon>
        <taxon>Pseudomonadati</taxon>
        <taxon>Pseudomonadota</taxon>
        <taxon>Alphaproteobacteria</taxon>
        <taxon>Hyphomicrobiales</taxon>
        <taxon>Nitrobacteraceae</taxon>
        <taxon>Bradyrhizobium</taxon>
    </lineage>
</organism>
<dbReference type="SUPFAM" id="SSF52210">
    <property type="entry name" value="Succinyl-CoA synthetase domains"/>
    <property type="match status" value="1"/>
</dbReference>
<dbReference type="InterPro" id="IPR032263">
    <property type="entry name" value="Citrate-bd"/>
</dbReference>
<dbReference type="GO" id="GO:0042709">
    <property type="term" value="C:succinate-CoA ligase complex"/>
    <property type="evidence" value="ECO:0007669"/>
    <property type="project" value="TreeGrafter"/>
</dbReference>
<dbReference type="GO" id="GO:0000166">
    <property type="term" value="F:nucleotide binding"/>
    <property type="evidence" value="ECO:0007669"/>
    <property type="project" value="UniProtKB-KW"/>
</dbReference>
<dbReference type="GO" id="GO:0006099">
    <property type="term" value="P:tricarboxylic acid cycle"/>
    <property type="evidence" value="ECO:0007669"/>
    <property type="project" value="UniProtKB-KW"/>
</dbReference>
<keyword evidence="1" id="KW-0816">Tricarboxylic acid cycle</keyword>
<feature type="domain" description="ATP-citrate synthase citrate-binding" evidence="5">
    <location>
        <begin position="71"/>
        <end position="205"/>
    </location>
</feature>
<gene>
    <name evidence="6" type="ORF">MA20_48120</name>
</gene>
<keyword evidence="3" id="KW-0012">Acyltransferase</keyword>
<dbReference type="GO" id="GO:0006104">
    <property type="term" value="P:succinyl-CoA metabolic process"/>
    <property type="evidence" value="ECO:0007669"/>
    <property type="project" value="TreeGrafter"/>
</dbReference>
<evidence type="ECO:0000256" key="1">
    <source>
        <dbReference type="ARBA" id="ARBA00022532"/>
    </source>
</evidence>
<keyword evidence="6" id="KW-0436">Ligase</keyword>
<dbReference type="Gene3D" id="3.30.470.20">
    <property type="entry name" value="ATP-grasp fold, B domain"/>
    <property type="match status" value="1"/>
</dbReference>
<dbReference type="EMBL" id="JRPN01000153">
    <property type="protein sequence ID" value="KGT72812.1"/>
    <property type="molecule type" value="Genomic_DNA"/>
</dbReference>
<dbReference type="GO" id="GO:0004775">
    <property type="term" value="F:succinate-CoA ligase (ADP-forming) activity"/>
    <property type="evidence" value="ECO:0007669"/>
    <property type="project" value="TreeGrafter"/>
</dbReference>
<name>A0A0A3XEF7_BRAJP</name>
<proteinExistence type="predicted"/>
<evidence type="ECO:0000256" key="4">
    <source>
        <dbReference type="ARBA" id="ARBA00047593"/>
    </source>
</evidence>
<feature type="non-terminal residue" evidence="6">
    <location>
        <position position="1"/>
    </location>
</feature>
<keyword evidence="2" id="KW-0547">Nucleotide-binding</keyword>
<dbReference type="SUPFAM" id="SSF56059">
    <property type="entry name" value="Glutathione synthetase ATP-binding domain-like"/>
    <property type="match status" value="1"/>
</dbReference>
<protein>
    <submittedName>
        <fullName evidence="6">Succinate--CoA ligase</fullName>
    </submittedName>
</protein>
<dbReference type="Proteomes" id="UP000030377">
    <property type="component" value="Unassembled WGS sequence"/>
</dbReference>
<dbReference type="PANTHER" id="PTHR11815:SF10">
    <property type="entry name" value="SUCCINATE--COA LIGASE [GDP-FORMING] SUBUNIT BETA, MITOCHONDRIAL"/>
    <property type="match status" value="1"/>
</dbReference>